<dbReference type="EMBL" id="CADCTM010000813">
    <property type="protein sequence ID" value="CAA9294786.1"/>
    <property type="molecule type" value="Genomic_DNA"/>
</dbReference>
<reference evidence="1" key="1">
    <citation type="submission" date="2020-02" db="EMBL/GenBank/DDBJ databases">
        <authorList>
            <person name="Meier V. D."/>
        </authorList>
    </citation>
    <scope>NUCLEOTIDE SEQUENCE</scope>
    <source>
        <strain evidence="1">AVDCRST_MAG92</strain>
    </source>
</reference>
<sequence>MQVLVIARIKPGTPVEQAVPFLAVEAAQAWEFYASEQIRQVYYIANKGGAVMIWEGESVESVTQEVNKLPMVKEEILTCEFLPLKPYTGYAALFAQQPNIPSTGAGTTDIAVN</sequence>
<organism evidence="1">
    <name type="scientific">uncultured Coleofasciculus sp</name>
    <dbReference type="NCBI Taxonomy" id="1267456"/>
    <lineage>
        <taxon>Bacteria</taxon>
        <taxon>Bacillati</taxon>
        <taxon>Cyanobacteriota</taxon>
        <taxon>Cyanophyceae</taxon>
        <taxon>Coleofasciculales</taxon>
        <taxon>Coleofasciculaceae</taxon>
        <taxon>Coleofasciculus</taxon>
        <taxon>environmental samples</taxon>
    </lineage>
</organism>
<name>A0A6J4K470_9CYAN</name>
<dbReference type="Gene3D" id="3.30.70.1060">
    <property type="entry name" value="Dimeric alpha+beta barrel"/>
    <property type="match status" value="1"/>
</dbReference>
<accession>A0A6J4K470</accession>
<dbReference type="AlphaFoldDB" id="A0A6J4K470"/>
<proteinExistence type="predicted"/>
<evidence type="ECO:0000313" key="1">
    <source>
        <dbReference type="EMBL" id="CAA9294786.1"/>
    </source>
</evidence>
<protein>
    <recommendedName>
        <fullName evidence="2">Muconolactone isomerase domain-containing protein</fullName>
    </recommendedName>
</protein>
<evidence type="ECO:0008006" key="2">
    <source>
        <dbReference type="Google" id="ProtNLM"/>
    </source>
</evidence>
<gene>
    <name evidence="1" type="ORF">AVDCRST_MAG92-4620</name>
</gene>